<evidence type="ECO:0000256" key="3">
    <source>
        <dbReference type="PIRSR" id="PIRSR602401-1"/>
    </source>
</evidence>
<gene>
    <name evidence="5" type="ORF">BE17_16320</name>
</gene>
<dbReference type="PANTHER" id="PTHR24305">
    <property type="entry name" value="CYTOCHROME P450"/>
    <property type="match status" value="1"/>
</dbReference>
<evidence type="ECO:0000256" key="4">
    <source>
        <dbReference type="RuleBase" id="RU000461"/>
    </source>
</evidence>
<dbReference type="PROSITE" id="PS00086">
    <property type="entry name" value="CYTOCHROME_P450"/>
    <property type="match status" value="1"/>
</dbReference>
<organism evidence="5 6">
    <name type="scientific">Sorangium cellulosum</name>
    <name type="common">Polyangium cellulosum</name>
    <dbReference type="NCBI Taxonomy" id="56"/>
    <lineage>
        <taxon>Bacteria</taxon>
        <taxon>Pseudomonadati</taxon>
        <taxon>Myxococcota</taxon>
        <taxon>Polyangia</taxon>
        <taxon>Polyangiales</taxon>
        <taxon>Polyangiaceae</taxon>
        <taxon>Sorangium</taxon>
    </lineage>
</organism>
<dbReference type="Gene3D" id="1.10.630.10">
    <property type="entry name" value="Cytochrome P450"/>
    <property type="match status" value="1"/>
</dbReference>
<evidence type="ECO:0000313" key="5">
    <source>
        <dbReference type="EMBL" id="KYF75546.1"/>
    </source>
</evidence>
<dbReference type="GO" id="GO:0020037">
    <property type="term" value="F:heme binding"/>
    <property type="evidence" value="ECO:0007669"/>
    <property type="project" value="InterPro"/>
</dbReference>
<sequence length="476" mass="53535">MLTTVPPAAPGLTARLFRFFFGRKASMLDGLPGPPPTFPFGNTLELARGEPHHVFARWHREYGDYLVWWFFGKPSLLVNDPALIREILVSNADDYHKNVPRGATGPIMGRSVFRAIGGADWQRKRAHHPFEGPGIDEWYEGILPMIGDVVAAHMEALLCGSDSVETDLFEDCVQMAFQVFGRAVLGTGLTSRQYVHHQAMLKEISRRGGLPFPFSPDPVFWYHRHRWLSFVAQRVRDAMRFGGDGPDLLSYMAKHRMFRMPFKNIRDEVSNVFFAGMRNVGISASLFLFSSCKYPDVGQRLRSEIDALTAEVGSRIDLARLRGLTLLDRVVKEAMRLYSVVPGFVREVKPDRTPMLGGHRLPASTQIFILPFTVHRNPRVWPDPLRFDPDRFLVEPPPGHYIPFGFGPRTCVGDAFTLICSKMISASLLASYDIELLPPAEYATKVTAGTMAPRNGIRARVTRRWRRLSVPAGAAS</sequence>
<evidence type="ECO:0000313" key="6">
    <source>
        <dbReference type="Proteomes" id="UP000075635"/>
    </source>
</evidence>
<evidence type="ECO:0008006" key="7">
    <source>
        <dbReference type="Google" id="ProtNLM"/>
    </source>
</evidence>
<protein>
    <recommendedName>
        <fullName evidence="7">Cytochrome P450</fullName>
    </recommendedName>
</protein>
<keyword evidence="4" id="KW-0503">Monooxygenase</keyword>
<dbReference type="Pfam" id="PF00067">
    <property type="entry name" value="p450"/>
    <property type="match status" value="1"/>
</dbReference>
<name>A0A150R6I5_SORCE</name>
<accession>A0A150R6I5</accession>
<dbReference type="InterPro" id="IPR050121">
    <property type="entry name" value="Cytochrome_P450_monoxygenase"/>
</dbReference>
<proteinExistence type="inferred from homology"/>
<dbReference type="InterPro" id="IPR002401">
    <property type="entry name" value="Cyt_P450_E_grp-I"/>
</dbReference>
<dbReference type="PRINTS" id="PR00385">
    <property type="entry name" value="P450"/>
</dbReference>
<dbReference type="AlphaFoldDB" id="A0A150R6I5"/>
<dbReference type="GO" id="GO:0004497">
    <property type="term" value="F:monooxygenase activity"/>
    <property type="evidence" value="ECO:0007669"/>
    <property type="project" value="UniProtKB-KW"/>
</dbReference>
<dbReference type="Proteomes" id="UP000075635">
    <property type="component" value="Unassembled WGS sequence"/>
</dbReference>
<dbReference type="GO" id="GO:0016705">
    <property type="term" value="F:oxidoreductase activity, acting on paired donors, with incorporation or reduction of molecular oxygen"/>
    <property type="evidence" value="ECO:0007669"/>
    <property type="project" value="InterPro"/>
</dbReference>
<dbReference type="PANTHER" id="PTHR24305:SF166">
    <property type="entry name" value="CYTOCHROME P450 12A4, MITOCHONDRIAL-RELATED"/>
    <property type="match status" value="1"/>
</dbReference>
<dbReference type="EMBL" id="JEMB01003108">
    <property type="protein sequence ID" value="KYF75546.1"/>
    <property type="molecule type" value="Genomic_DNA"/>
</dbReference>
<dbReference type="CDD" id="cd00302">
    <property type="entry name" value="cytochrome_P450"/>
    <property type="match status" value="1"/>
</dbReference>
<dbReference type="GO" id="GO:0005506">
    <property type="term" value="F:iron ion binding"/>
    <property type="evidence" value="ECO:0007669"/>
    <property type="project" value="InterPro"/>
</dbReference>
<feature type="binding site" description="axial binding residue" evidence="3">
    <location>
        <position position="411"/>
    </location>
    <ligand>
        <name>heme</name>
        <dbReference type="ChEBI" id="CHEBI:30413"/>
    </ligand>
    <ligandPart>
        <name>Fe</name>
        <dbReference type="ChEBI" id="CHEBI:18248"/>
    </ligandPart>
</feature>
<keyword evidence="3 4" id="KW-0479">Metal-binding</keyword>
<dbReference type="PRINTS" id="PR00463">
    <property type="entry name" value="EP450I"/>
</dbReference>
<dbReference type="InterPro" id="IPR017972">
    <property type="entry name" value="Cyt_P450_CS"/>
</dbReference>
<keyword evidence="3 4" id="KW-0408">Iron</keyword>
<evidence type="ECO:0000256" key="2">
    <source>
        <dbReference type="ARBA" id="ARBA00010617"/>
    </source>
</evidence>
<comment type="caution">
    <text evidence="5">The sequence shown here is derived from an EMBL/GenBank/DDBJ whole genome shotgun (WGS) entry which is preliminary data.</text>
</comment>
<dbReference type="SUPFAM" id="SSF48264">
    <property type="entry name" value="Cytochrome P450"/>
    <property type="match status" value="1"/>
</dbReference>
<keyword evidence="3 4" id="KW-0349">Heme</keyword>
<reference evidence="5 6" key="1">
    <citation type="submission" date="2014-02" db="EMBL/GenBank/DDBJ databases">
        <title>The small core and large imbalanced accessory genome model reveals a collaborative survival strategy of Sorangium cellulosum strains in nature.</title>
        <authorList>
            <person name="Han K."/>
            <person name="Peng R."/>
            <person name="Blom J."/>
            <person name="Li Y.-Z."/>
        </authorList>
    </citation>
    <scope>NUCLEOTIDE SEQUENCE [LARGE SCALE GENOMIC DNA]</scope>
    <source>
        <strain evidence="5 6">So0011-07</strain>
    </source>
</reference>
<evidence type="ECO:0000256" key="1">
    <source>
        <dbReference type="ARBA" id="ARBA00001971"/>
    </source>
</evidence>
<dbReference type="InterPro" id="IPR036396">
    <property type="entry name" value="Cyt_P450_sf"/>
</dbReference>
<comment type="similarity">
    <text evidence="2 4">Belongs to the cytochrome P450 family.</text>
</comment>
<keyword evidence="4" id="KW-0560">Oxidoreductase</keyword>
<dbReference type="InterPro" id="IPR001128">
    <property type="entry name" value="Cyt_P450"/>
</dbReference>
<comment type="cofactor">
    <cofactor evidence="1 3">
        <name>heme</name>
        <dbReference type="ChEBI" id="CHEBI:30413"/>
    </cofactor>
</comment>